<sequence length="193" mass="21055">MADDPYHHGDLRMAILDAAEALLAEKPIEVISMRELARSAGVSPGAPYHHFKDRSGLIIALCQRGFARLGKELTEKRTSRGVEGMVAGYLSFSGNNPALYRLMFSAEATLGNREAEIHPYASPVADLLFNEIAANTAQDMTHDEELVGVSVWCFMHGLVTLGMATPLKARLGETGLQEFSEEIVGRLVRSRVA</sequence>
<evidence type="ECO:0000313" key="7">
    <source>
        <dbReference type="Proteomes" id="UP001200557"/>
    </source>
</evidence>
<dbReference type="InterPro" id="IPR009057">
    <property type="entry name" value="Homeodomain-like_sf"/>
</dbReference>
<dbReference type="PANTHER" id="PTHR30055:SF220">
    <property type="entry name" value="TETR-FAMILY REGULATORY PROTEIN"/>
    <property type="match status" value="1"/>
</dbReference>
<evidence type="ECO:0000259" key="5">
    <source>
        <dbReference type="PROSITE" id="PS50977"/>
    </source>
</evidence>
<dbReference type="InterPro" id="IPR050109">
    <property type="entry name" value="HTH-type_TetR-like_transc_reg"/>
</dbReference>
<dbReference type="RefSeq" id="WP_235225058.1">
    <property type="nucleotide sequence ID" value="NZ_JAKGAQ010000002.1"/>
</dbReference>
<proteinExistence type="predicted"/>
<dbReference type="InterPro" id="IPR025996">
    <property type="entry name" value="MT1864/Rv1816-like_C"/>
</dbReference>
<dbReference type="PROSITE" id="PS50977">
    <property type="entry name" value="HTH_TETR_2"/>
    <property type="match status" value="1"/>
</dbReference>
<dbReference type="SUPFAM" id="SSF46689">
    <property type="entry name" value="Homeodomain-like"/>
    <property type="match status" value="1"/>
</dbReference>
<dbReference type="EMBL" id="JAKGAQ010000002">
    <property type="protein sequence ID" value="MCF2870931.1"/>
    <property type="molecule type" value="Genomic_DNA"/>
</dbReference>
<feature type="domain" description="HTH tetR-type" evidence="5">
    <location>
        <begin position="9"/>
        <end position="69"/>
    </location>
</feature>
<keyword evidence="7" id="KW-1185">Reference proteome</keyword>
<keyword evidence="3" id="KW-0804">Transcription</keyword>
<accession>A0ABS9CXN6</accession>
<reference evidence="6 7" key="1">
    <citation type="submission" date="2022-01" db="EMBL/GenBank/DDBJ databases">
        <title>Octadecabacter sp. nov., isolated from a marine alga.</title>
        <authorList>
            <person name="Jin M.S."/>
            <person name="Kim H.M."/>
            <person name="Han D.M."/>
            <person name="Jung J.J."/>
            <person name="Jeon C.O."/>
        </authorList>
    </citation>
    <scope>NUCLEOTIDE SEQUENCE [LARGE SCALE GENOMIC DNA]</scope>
    <source>
        <strain evidence="6 7">G9-8</strain>
    </source>
</reference>
<evidence type="ECO:0000256" key="4">
    <source>
        <dbReference type="PROSITE-ProRule" id="PRU00335"/>
    </source>
</evidence>
<dbReference type="Proteomes" id="UP001200557">
    <property type="component" value="Unassembled WGS sequence"/>
</dbReference>
<comment type="caution">
    <text evidence="6">The sequence shown here is derived from an EMBL/GenBank/DDBJ whole genome shotgun (WGS) entry which is preliminary data.</text>
</comment>
<keyword evidence="2 4" id="KW-0238">DNA-binding</keyword>
<dbReference type="InterPro" id="IPR036271">
    <property type="entry name" value="Tet_transcr_reg_TetR-rel_C_sf"/>
</dbReference>
<protein>
    <submittedName>
        <fullName evidence="6">TetR/AcrR family transcriptional regulator</fullName>
    </submittedName>
</protein>
<dbReference type="InterPro" id="IPR001647">
    <property type="entry name" value="HTH_TetR"/>
</dbReference>
<evidence type="ECO:0000256" key="1">
    <source>
        <dbReference type="ARBA" id="ARBA00023015"/>
    </source>
</evidence>
<dbReference type="Gene3D" id="1.10.357.10">
    <property type="entry name" value="Tetracycline Repressor, domain 2"/>
    <property type="match status" value="1"/>
</dbReference>
<dbReference type="SUPFAM" id="SSF48498">
    <property type="entry name" value="Tetracyclin repressor-like, C-terminal domain"/>
    <property type="match status" value="1"/>
</dbReference>
<keyword evidence="1" id="KW-0805">Transcription regulation</keyword>
<evidence type="ECO:0000256" key="2">
    <source>
        <dbReference type="ARBA" id="ARBA00023125"/>
    </source>
</evidence>
<organism evidence="6 7">
    <name type="scientific">Octadecabacter dasysiphoniae</name>
    <dbReference type="NCBI Taxonomy" id="2909341"/>
    <lineage>
        <taxon>Bacteria</taxon>
        <taxon>Pseudomonadati</taxon>
        <taxon>Pseudomonadota</taxon>
        <taxon>Alphaproteobacteria</taxon>
        <taxon>Rhodobacterales</taxon>
        <taxon>Roseobacteraceae</taxon>
        <taxon>Octadecabacter</taxon>
    </lineage>
</organism>
<dbReference type="Pfam" id="PF00440">
    <property type="entry name" value="TetR_N"/>
    <property type="match status" value="1"/>
</dbReference>
<evidence type="ECO:0000313" key="6">
    <source>
        <dbReference type="EMBL" id="MCF2870931.1"/>
    </source>
</evidence>
<dbReference type="PANTHER" id="PTHR30055">
    <property type="entry name" value="HTH-TYPE TRANSCRIPTIONAL REGULATOR RUTR"/>
    <property type="match status" value="1"/>
</dbReference>
<name>A0ABS9CXN6_9RHOB</name>
<dbReference type="Pfam" id="PF13305">
    <property type="entry name" value="TetR_C_33"/>
    <property type="match status" value="1"/>
</dbReference>
<gene>
    <name evidence="6" type="ORF">L0664_07630</name>
</gene>
<feature type="DNA-binding region" description="H-T-H motif" evidence="4">
    <location>
        <begin position="32"/>
        <end position="51"/>
    </location>
</feature>
<evidence type="ECO:0000256" key="3">
    <source>
        <dbReference type="ARBA" id="ARBA00023163"/>
    </source>
</evidence>
<dbReference type="PRINTS" id="PR00455">
    <property type="entry name" value="HTHTETR"/>
</dbReference>